<gene>
    <name evidence="1" type="ORF">EAH80_24025</name>
</gene>
<dbReference type="OrthoDB" id="3173471at2"/>
<sequence>MRSIESPFRAAEALEDGALTFRELRRFHRAIHPGVWAPRGVELSLHQRASAAWLWSNRAGVLAGLSASAMLGTKWIDDDIDVELTFGSRRPPPGLVVHGDVLACGETQTVHGMAVTTAARTAFDLGRRLGVDDGVLRIDALMNATGVQVDDVEAVIARHPGVRGMRRLREVLALVDGGAESPYESKTRMLLLRAGFPPLETQIQVFDEHGSVFARIDMGWRQWRVGVDFEGAHHWSEPRQRSWDIERFARLPELGWNDVRLTSGILHNRPQSFLDRVGAALISRGCPKTW</sequence>
<keyword evidence="2" id="KW-1185">Reference proteome</keyword>
<dbReference type="AlphaFoldDB" id="A0A502E1T9"/>
<accession>A0A502E1T9</accession>
<evidence type="ECO:0000313" key="2">
    <source>
        <dbReference type="Proteomes" id="UP000320095"/>
    </source>
</evidence>
<reference evidence="1 2" key="1">
    <citation type="journal article" date="2019" name="Environ. Microbiol.">
        <title>Species interactions and distinct microbial communities in high Arctic permafrost affected cryosols are associated with the CH4 and CO2 gas fluxes.</title>
        <authorList>
            <person name="Altshuler I."/>
            <person name="Hamel J."/>
            <person name="Turney S."/>
            <person name="Magnuson E."/>
            <person name="Levesque R."/>
            <person name="Greer C."/>
            <person name="Whyte L.G."/>
        </authorList>
    </citation>
    <scope>NUCLEOTIDE SEQUENCE [LARGE SCALE GENOMIC DNA]</scope>
    <source>
        <strain evidence="1 2">S5.20</strain>
    </source>
</reference>
<dbReference type="RefSeq" id="WP_140696681.1">
    <property type="nucleotide sequence ID" value="NZ_RCZG01000012.1"/>
</dbReference>
<name>A0A502E1T9_9MYCO</name>
<dbReference type="EMBL" id="RCZG01000012">
    <property type="protein sequence ID" value="TPG31547.1"/>
    <property type="molecule type" value="Genomic_DNA"/>
</dbReference>
<comment type="caution">
    <text evidence="1">The sequence shown here is derived from an EMBL/GenBank/DDBJ whole genome shotgun (WGS) entry which is preliminary data.</text>
</comment>
<evidence type="ECO:0008006" key="3">
    <source>
        <dbReference type="Google" id="ProtNLM"/>
    </source>
</evidence>
<dbReference type="Proteomes" id="UP000320095">
    <property type="component" value="Unassembled WGS sequence"/>
</dbReference>
<protein>
    <recommendedName>
        <fullName evidence="3">DUF559 domain-containing protein</fullName>
    </recommendedName>
</protein>
<proteinExistence type="predicted"/>
<organism evidence="1 2">
    <name type="scientific">Mycolicibacterium hodleri</name>
    <dbReference type="NCBI Taxonomy" id="49897"/>
    <lineage>
        <taxon>Bacteria</taxon>
        <taxon>Bacillati</taxon>
        <taxon>Actinomycetota</taxon>
        <taxon>Actinomycetes</taxon>
        <taxon>Mycobacteriales</taxon>
        <taxon>Mycobacteriaceae</taxon>
        <taxon>Mycolicibacterium</taxon>
    </lineage>
</organism>
<evidence type="ECO:0000313" key="1">
    <source>
        <dbReference type="EMBL" id="TPG31547.1"/>
    </source>
</evidence>